<dbReference type="Proteomes" id="UP001201163">
    <property type="component" value="Unassembled WGS sequence"/>
</dbReference>
<accession>A0AAD4QBF4</accession>
<keyword evidence="2" id="KW-1185">Reference proteome</keyword>
<sequence>MLYWFTSNRNLHQMQRKLKGSGMPKAKEERRRHNPIVFESVHLMDKTTFGSNTGSVLWKQEGRQGLFDYGKLSQAHVLKLAYDPRRLSRRALHAGAGLRAADVLWEFLQGWIAPGWRVWSVGEDLLSGTAVKRPRACMVPFIGGSVYDTSTFLDRSVNDIDRETRDRRLTNAILYWEEPHDLGERERDSYYESLEALGICSLFVHSVHRL</sequence>
<name>A0AAD4QBF4_9AGAM</name>
<reference evidence="1" key="1">
    <citation type="submission" date="2022-01" db="EMBL/GenBank/DDBJ databases">
        <title>Comparative genomics reveals a dynamic genome evolution in the ectomycorrhizal milk-cap (Lactarius) mushrooms.</title>
        <authorList>
            <consortium name="DOE Joint Genome Institute"/>
            <person name="Lebreton A."/>
            <person name="Tang N."/>
            <person name="Kuo A."/>
            <person name="LaButti K."/>
            <person name="Drula E."/>
            <person name="Barry K."/>
            <person name="Clum A."/>
            <person name="Lipzen A."/>
            <person name="Mousain D."/>
            <person name="Ng V."/>
            <person name="Wang R."/>
            <person name="Wang X."/>
            <person name="Dai Y."/>
            <person name="Henrissat B."/>
            <person name="Grigoriev I.V."/>
            <person name="Guerin-Laguette A."/>
            <person name="Yu F."/>
            <person name="Martin F.M."/>
        </authorList>
    </citation>
    <scope>NUCLEOTIDE SEQUENCE</scope>
    <source>
        <strain evidence="1">QP</strain>
    </source>
</reference>
<proteinExistence type="predicted"/>
<protein>
    <submittedName>
        <fullName evidence="1">Uncharacterized protein</fullName>
    </submittedName>
</protein>
<dbReference type="AlphaFoldDB" id="A0AAD4QBF4"/>
<evidence type="ECO:0000313" key="2">
    <source>
        <dbReference type="Proteomes" id="UP001201163"/>
    </source>
</evidence>
<evidence type="ECO:0000313" key="1">
    <source>
        <dbReference type="EMBL" id="KAH8986839.1"/>
    </source>
</evidence>
<dbReference type="EMBL" id="JAKELL010000051">
    <property type="protein sequence ID" value="KAH8986839.1"/>
    <property type="molecule type" value="Genomic_DNA"/>
</dbReference>
<comment type="caution">
    <text evidence="1">The sequence shown here is derived from an EMBL/GenBank/DDBJ whole genome shotgun (WGS) entry which is preliminary data.</text>
</comment>
<organism evidence="1 2">
    <name type="scientific">Lactarius akahatsu</name>
    <dbReference type="NCBI Taxonomy" id="416441"/>
    <lineage>
        <taxon>Eukaryota</taxon>
        <taxon>Fungi</taxon>
        <taxon>Dikarya</taxon>
        <taxon>Basidiomycota</taxon>
        <taxon>Agaricomycotina</taxon>
        <taxon>Agaricomycetes</taxon>
        <taxon>Russulales</taxon>
        <taxon>Russulaceae</taxon>
        <taxon>Lactarius</taxon>
    </lineage>
</organism>
<gene>
    <name evidence="1" type="ORF">EDB92DRAFT_2105140</name>
</gene>